<dbReference type="InterPro" id="IPR016024">
    <property type="entry name" value="ARM-type_fold"/>
</dbReference>
<feature type="compositionally biased region" description="Acidic residues" evidence="3">
    <location>
        <begin position="468"/>
        <end position="478"/>
    </location>
</feature>
<feature type="non-terminal residue" evidence="4">
    <location>
        <position position="1"/>
    </location>
</feature>
<dbReference type="PANTHER" id="PTHR10648:SF1">
    <property type="entry name" value="SERINE_THREONINE-PROTEIN PHOSPHATASE 4 REGULATORY SUBUNIT 1"/>
    <property type="match status" value="1"/>
</dbReference>
<evidence type="ECO:0000256" key="3">
    <source>
        <dbReference type="SAM" id="MobiDB-lite"/>
    </source>
</evidence>
<dbReference type="InterPro" id="IPR021133">
    <property type="entry name" value="HEAT_type_2"/>
</dbReference>
<accession>A0AA36C8J7</accession>
<dbReference type="AlphaFoldDB" id="A0AA36C8J7"/>
<keyword evidence="1" id="KW-0677">Repeat</keyword>
<dbReference type="GO" id="GO:0005737">
    <property type="term" value="C:cytoplasm"/>
    <property type="evidence" value="ECO:0007669"/>
    <property type="project" value="TreeGrafter"/>
</dbReference>
<name>A0AA36C8J7_9BILA</name>
<dbReference type="Proteomes" id="UP001177023">
    <property type="component" value="Unassembled WGS sequence"/>
</dbReference>
<dbReference type="PANTHER" id="PTHR10648">
    <property type="entry name" value="SERINE/THREONINE-PROTEIN PHOSPHATASE PP2A 65 KDA REGULATORY SUBUNIT"/>
    <property type="match status" value="1"/>
</dbReference>
<dbReference type="Gene3D" id="1.25.10.10">
    <property type="entry name" value="Leucine-rich Repeat Variant"/>
    <property type="match status" value="3"/>
</dbReference>
<dbReference type="SUPFAM" id="SSF48371">
    <property type="entry name" value="ARM repeat"/>
    <property type="match status" value="1"/>
</dbReference>
<comment type="caution">
    <text evidence="4">The sequence shown here is derived from an EMBL/GenBank/DDBJ whole genome shotgun (WGS) entry which is preliminary data.</text>
</comment>
<dbReference type="PROSITE" id="PS50077">
    <property type="entry name" value="HEAT_REPEAT"/>
    <property type="match status" value="2"/>
</dbReference>
<feature type="region of interest" description="Disordered" evidence="3">
    <location>
        <begin position="552"/>
        <end position="577"/>
    </location>
</feature>
<dbReference type="EMBL" id="CATQJA010000701">
    <property type="protein sequence ID" value="CAJ0563337.1"/>
    <property type="molecule type" value="Genomic_DNA"/>
</dbReference>
<evidence type="ECO:0000256" key="2">
    <source>
        <dbReference type="PROSITE-ProRule" id="PRU00103"/>
    </source>
</evidence>
<feature type="region of interest" description="Disordered" evidence="3">
    <location>
        <begin position="690"/>
        <end position="726"/>
    </location>
</feature>
<evidence type="ECO:0000313" key="4">
    <source>
        <dbReference type="EMBL" id="CAJ0563337.1"/>
    </source>
</evidence>
<keyword evidence="5" id="KW-1185">Reference proteome</keyword>
<dbReference type="GO" id="GO:0019888">
    <property type="term" value="F:protein phosphatase regulator activity"/>
    <property type="evidence" value="ECO:0007669"/>
    <property type="project" value="TreeGrafter"/>
</dbReference>
<feature type="region of interest" description="Disordered" evidence="3">
    <location>
        <begin position="415"/>
        <end position="442"/>
    </location>
</feature>
<gene>
    <name evidence="4" type="ORF">MSPICULIGERA_LOCUS2412</name>
</gene>
<evidence type="ECO:0000313" key="5">
    <source>
        <dbReference type="Proteomes" id="UP001177023"/>
    </source>
</evidence>
<evidence type="ECO:0008006" key="6">
    <source>
        <dbReference type="Google" id="ProtNLM"/>
    </source>
</evidence>
<dbReference type="InterPro" id="IPR051023">
    <property type="entry name" value="PP2A_Regulatory_Subunit_A"/>
</dbReference>
<organism evidence="4 5">
    <name type="scientific">Mesorhabditis spiculigera</name>
    <dbReference type="NCBI Taxonomy" id="96644"/>
    <lineage>
        <taxon>Eukaryota</taxon>
        <taxon>Metazoa</taxon>
        <taxon>Ecdysozoa</taxon>
        <taxon>Nematoda</taxon>
        <taxon>Chromadorea</taxon>
        <taxon>Rhabditida</taxon>
        <taxon>Rhabditina</taxon>
        <taxon>Rhabditomorpha</taxon>
        <taxon>Rhabditoidea</taxon>
        <taxon>Rhabditidae</taxon>
        <taxon>Mesorhabditinae</taxon>
        <taxon>Mesorhabditis</taxon>
    </lineage>
</organism>
<feature type="compositionally biased region" description="Polar residues" evidence="3">
    <location>
        <begin position="498"/>
        <end position="515"/>
    </location>
</feature>
<feature type="repeat" description="HEAT" evidence="2">
    <location>
        <begin position="337"/>
        <end position="375"/>
    </location>
</feature>
<sequence>MITRNFVIYVAIFLFCRYFSSDELTALSLLFYLFQLSVLWQTRLHPMALRFPPIDLQPVSRPFFSQDQSEGNSAYYDRFDDLAQRPGTSDRLEALRFLDRVVNYLGERPHDEATYENFFQRICELGQDDEAEVRTRLLEYLPMLFDEMRKSPKLDPYVDRCLTPLLTSELRNSAVVRKAALDAIGLLLEQRLFSPESLKHLLVPTLFLTLEEPSIFDDNSSTSGSFAEELGVETTTVICRVIGMQCIDDKEWIFQNFVPKYSQFLIEKPATFYMRKTALQIFGELARNFGQGFVEKFLVPHLVSLAKDAAWGVRKGVVEIFVEMAAYSSPAVRRELLVPAFMRLLKDDVTWVNMVAIQELGKLISIFAESKFSGLALEDGKIVTCSEVEDAPAVLPLLDEYAKIPAGAFMPAKSVNGKPPSRLDSGMMSQWDGSDGPKKGAIPVTAAAMGCCSSFDDLSSLGRDDEDYEMLEEDEETTDPFNVTLSNLDNDDSADASFPQTSNETSPNKRQSPNKCPSPKHSPSPNPLDYWRTSMELSDTDLRKFGILTPFGFPGPSSSSPRGVTKVEESFQDPPLGNNTMELFDSNGEQQEPSVSNENGNLTLELFPKAVIMEADSTTPGEELNNTSDLFASSEPTLNCTADLFANSEAPLNCTADLFGGNSTKSSEELNNTYQLFDQSAMECTPELLPDSTMEHSVSSSLSLDDDGNSTLTLDDDSDLNTSGPSGFLANEPLLTDALGPTTSSELHLANVVPLELVQFFVRDAGGLETNVSDYNRHRAKNFPAVAFTLGQKHWSMLRDTYLRLANDTQTNVRATLAASIHIIAKIVGPATTLKDLVPIFNRFKEDDEAVRQGLLSNLSEFFEQVPPEARGELLYELPQMLRIDSTVNWRFRSEFASQCDRLCLLFGLQDINTGLSGLALTLCSDRIAEVRQEASRLTAHILGLMIESEWVQGVEEMEQSGMRCTEAFVADIVRGFARSGTSRRRITFARICEFALQHKYISKEHYCAYLLDHLTFMAKDQVPNVRLAVCRVLLIAGEMTATCAKTQVDEALAVLVEDEDADVARAARHVRDGDRVYEEEVAQPIDVTARGAKIQANEEAYFASLSAHVTGRRNEDVVMKDANPSSAA</sequence>
<feature type="compositionally biased region" description="Low complexity" evidence="3">
    <location>
        <begin position="552"/>
        <end position="561"/>
    </location>
</feature>
<feature type="compositionally biased region" description="Acidic residues" evidence="3">
    <location>
        <begin position="704"/>
        <end position="719"/>
    </location>
</feature>
<feature type="repeat" description="HEAT" evidence="2">
    <location>
        <begin position="798"/>
        <end position="836"/>
    </location>
</feature>
<proteinExistence type="predicted"/>
<reference evidence="4" key="1">
    <citation type="submission" date="2023-06" db="EMBL/GenBank/DDBJ databases">
        <authorList>
            <person name="Delattre M."/>
        </authorList>
    </citation>
    <scope>NUCLEOTIDE SEQUENCE</scope>
    <source>
        <strain evidence="4">AF72</strain>
    </source>
</reference>
<protein>
    <recommendedName>
        <fullName evidence="6">Serine/threonine-protein phosphatase 4 regulatory subunit 1</fullName>
    </recommendedName>
</protein>
<dbReference type="InterPro" id="IPR011989">
    <property type="entry name" value="ARM-like"/>
</dbReference>
<feature type="region of interest" description="Disordered" evidence="3">
    <location>
        <begin position="468"/>
        <end position="532"/>
    </location>
</feature>
<evidence type="ECO:0000256" key="1">
    <source>
        <dbReference type="ARBA" id="ARBA00022737"/>
    </source>
</evidence>